<accession>A0A1J8PW28</accession>
<reference evidence="2" key="1">
    <citation type="submission" date="2016-09" db="EMBL/GenBank/DDBJ databases">
        <title>Genome Sequence of Bathymodiolus thermophilus sulfur-oxidizing gill endosymbiont.</title>
        <authorList>
            <person name="Ponnudurai R."/>
            <person name="Kleiner M."/>
            <person name="Sayavedra L."/>
            <person name="Thuermer A."/>
            <person name="Felbeck H."/>
            <person name="Schlueter R."/>
            <person name="Schweder T."/>
            <person name="Markert S."/>
        </authorList>
    </citation>
    <scope>NUCLEOTIDE SEQUENCE [LARGE SCALE GENOMIC DNA]</scope>
    <source>
        <strain evidence="2">BAT/CrabSpa'14</strain>
    </source>
</reference>
<dbReference type="SUPFAM" id="SSF52540">
    <property type="entry name" value="P-loop containing nucleoside triphosphate hydrolases"/>
    <property type="match status" value="1"/>
</dbReference>
<protein>
    <submittedName>
        <fullName evidence="1">Uncharacterized protein</fullName>
    </submittedName>
</protein>
<name>A0A1J8PW28_9GAMM</name>
<evidence type="ECO:0000313" key="1">
    <source>
        <dbReference type="EMBL" id="OJA03588.1"/>
    </source>
</evidence>
<dbReference type="InterPro" id="IPR027417">
    <property type="entry name" value="P-loop_NTPase"/>
</dbReference>
<dbReference type="OrthoDB" id="9791620at2"/>
<dbReference type="AlphaFoldDB" id="A0A1J8PW28"/>
<comment type="caution">
    <text evidence="1">The sequence shown here is derived from an EMBL/GenBank/DDBJ whole genome shotgun (WGS) entry which is preliminary data.</text>
</comment>
<gene>
    <name evidence="1" type="ORF">BGC33_05045</name>
</gene>
<dbReference type="Proteomes" id="UP000182798">
    <property type="component" value="Unassembled WGS sequence"/>
</dbReference>
<evidence type="ECO:0000313" key="2">
    <source>
        <dbReference type="Proteomes" id="UP000182798"/>
    </source>
</evidence>
<dbReference type="Gene3D" id="3.40.50.300">
    <property type="entry name" value="P-loop containing nucleotide triphosphate hydrolases"/>
    <property type="match status" value="1"/>
</dbReference>
<dbReference type="EMBL" id="MIQH01000456">
    <property type="protein sequence ID" value="OJA03588.1"/>
    <property type="molecule type" value="Genomic_DNA"/>
</dbReference>
<proteinExistence type="predicted"/>
<organism evidence="1 2">
    <name type="scientific">Bathymodiolus thermophilus thioautotrophic gill symbiont</name>
    <dbReference type="NCBI Taxonomy" id="2360"/>
    <lineage>
        <taxon>Bacteria</taxon>
        <taxon>Pseudomonadati</taxon>
        <taxon>Pseudomonadota</taxon>
        <taxon>Gammaproteobacteria</taxon>
        <taxon>sulfur-oxidizing symbionts</taxon>
    </lineage>
</organism>
<feature type="non-terminal residue" evidence="1">
    <location>
        <position position="1"/>
    </location>
</feature>
<sequence length="269" mass="30716">DRYQAELTQLNGKSKKIQDDIQSNREQLTTDRQVFLDSVLQDNTDIKIKVLPYGEGKESLEQKVRQILQCSGDKYKKDIEALMEISDHKNLKNKVEGISKDRSAAKDQRFYQHLDNLPQESLSDFVLWHPQDNLKITFDKGQDLKTGSAGQKCAALLAFILSYGDEPLLLDQPEDDLDNELIYDLIVKQIRATKNKRQIIIVTHNANIVVNGNAEMVVPMTVEGGQSYIEKQASIQNNDIRKKICKVLEGGQKAFSQRYKRIHLEDENA</sequence>